<protein>
    <recommendedName>
        <fullName evidence="4">Nickel insertion protein</fullName>
    </recommendedName>
</protein>
<dbReference type="PANTHER" id="PTHR36566:SF1">
    <property type="entry name" value="PYRIDINIUM-3,5-BISTHIOCARBOXYLIC ACID MONONUCLEOTIDE NICKEL INSERTION PROTEIN"/>
    <property type="match status" value="1"/>
</dbReference>
<dbReference type="EMBL" id="FNPD01000006">
    <property type="protein sequence ID" value="SDX93015.1"/>
    <property type="molecule type" value="Genomic_DNA"/>
</dbReference>
<gene>
    <name evidence="2" type="ORF">SAMN03080603_01183</name>
</gene>
<dbReference type="RefSeq" id="WP_091461322.1">
    <property type="nucleotide sequence ID" value="NZ_FNPD01000006.1"/>
</dbReference>
<evidence type="ECO:0000313" key="3">
    <source>
        <dbReference type="Proteomes" id="UP000199266"/>
    </source>
</evidence>
<keyword evidence="1" id="KW-0533">Nickel</keyword>
<dbReference type="InterPro" id="IPR002822">
    <property type="entry name" value="Ni_insertion"/>
</dbReference>
<organism evidence="2 3">
    <name type="scientific">Acetomicrobium thermoterrenum DSM 13490</name>
    <dbReference type="NCBI Taxonomy" id="1120987"/>
    <lineage>
        <taxon>Bacteria</taxon>
        <taxon>Thermotogati</taxon>
        <taxon>Synergistota</taxon>
        <taxon>Synergistia</taxon>
        <taxon>Synergistales</taxon>
        <taxon>Acetomicrobiaceae</taxon>
        <taxon>Acetomicrobium</taxon>
    </lineage>
</organism>
<dbReference type="PANTHER" id="PTHR36566">
    <property type="entry name" value="NICKEL INSERTION PROTEIN-RELATED"/>
    <property type="match status" value="1"/>
</dbReference>
<name>A0A1H3FQ47_9BACT</name>
<dbReference type="Proteomes" id="UP000199266">
    <property type="component" value="Unassembled WGS sequence"/>
</dbReference>
<dbReference type="AlphaFoldDB" id="A0A1H3FQ47"/>
<reference evidence="3" key="1">
    <citation type="submission" date="2016-10" db="EMBL/GenBank/DDBJ databases">
        <authorList>
            <person name="Varghese N."/>
            <person name="Submissions S."/>
        </authorList>
    </citation>
    <scope>NUCLEOTIDE SEQUENCE [LARGE SCALE GENOMIC DNA]</scope>
    <source>
        <strain evidence="3">DSM 13490</strain>
    </source>
</reference>
<sequence length="371" mass="40500">MIIFEPNFSGVSGDMLLGALVDLGADFALLERFNAVEGVKGLSGVEIRKEITKRGSIEAIKINISLDEHFHGRHGHEMLEILDRTSYSVGASNWAKDRAKEAILCILEAEAEVHGAEVEEVHLHEAGSFDTIIDCLGFFMLLESLGEKRIASTPVCTGSGKVKTCHGLLPVPVPAVTAIASKRRVPLLGSDIEGELATPTGVSLLAVSATFYRVLPSFVPAKVGYGAGSKDFEVANVLRATMAEEEDLEETILIETSLDDITGEEIGYAISKLQETSKEVHLLQGLGKKNRPLFILRLLVDAENLDRAIEGLFEHTTTIGVRYWPVSRVKMKRTIEEVPHEGGFVRVKVSRHGDLQKEKIDFDDLTENAGS</sequence>
<evidence type="ECO:0000313" key="2">
    <source>
        <dbReference type="EMBL" id="SDX93015.1"/>
    </source>
</evidence>
<keyword evidence="3" id="KW-1185">Reference proteome</keyword>
<dbReference type="NCBIfam" id="TIGR00299">
    <property type="entry name" value="nickel pincer cofactor biosynthesis protein LarC"/>
    <property type="match status" value="1"/>
</dbReference>
<dbReference type="Pfam" id="PF01969">
    <property type="entry name" value="Ni_insertion"/>
    <property type="match status" value="1"/>
</dbReference>
<evidence type="ECO:0000256" key="1">
    <source>
        <dbReference type="ARBA" id="ARBA00022596"/>
    </source>
</evidence>
<proteinExistence type="predicted"/>
<accession>A0A1H3FQ47</accession>
<dbReference type="Gene3D" id="3.30.70.1380">
    <property type="entry name" value="Transcriptional regulatory protein pf0864 domain like"/>
    <property type="match status" value="1"/>
</dbReference>
<evidence type="ECO:0008006" key="4">
    <source>
        <dbReference type="Google" id="ProtNLM"/>
    </source>
</evidence>